<dbReference type="Proteomes" id="UP000199093">
    <property type="component" value="Unassembled WGS sequence"/>
</dbReference>
<keyword evidence="8" id="KW-1185">Reference proteome</keyword>
<dbReference type="Pfam" id="PF09678">
    <property type="entry name" value="Caa3_CtaG"/>
    <property type="match status" value="1"/>
</dbReference>
<reference evidence="7 8" key="1">
    <citation type="submission" date="2016-10" db="EMBL/GenBank/DDBJ databases">
        <authorList>
            <person name="de Groot N.N."/>
        </authorList>
    </citation>
    <scope>NUCLEOTIDE SEQUENCE [LARGE SCALE GENOMIC DNA]</scope>
    <source>
        <strain evidence="7 8">DSM 26424</strain>
    </source>
</reference>
<evidence type="ECO:0000313" key="7">
    <source>
        <dbReference type="EMBL" id="SDJ29939.1"/>
    </source>
</evidence>
<keyword evidence="3 6" id="KW-0812">Transmembrane</keyword>
<evidence type="ECO:0000256" key="6">
    <source>
        <dbReference type="SAM" id="Phobius"/>
    </source>
</evidence>
<feature type="transmembrane region" description="Helical" evidence="6">
    <location>
        <begin position="58"/>
        <end position="76"/>
    </location>
</feature>
<keyword evidence="4 6" id="KW-1133">Transmembrane helix</keyword>
<organism evidence="7 8">
    <name type="scientific">Salipiger marinus</name>
    <dbReference type="NCBI Taxonomy" id="555512"/>
    <lineage>
        <taxon>Bacteria</taxon>
        <taxon>Pseudomonadati</taxon>
        <taxon>Pseudomonadota</taxon>
        <taxon>Alphaproteobacteria</taxon>
        <taxon>Rhodobacterales</taxon>
        <taxon>Roseobacteraceae</taxon>
        <taxon>Salipiger</taxon>
    </lineage>
</organism>
<evidence type="ECO:0000256" key="3">
    <source>
        <dbReference type="ARBA" id="ARBA00022692"/>
    </source>
</evidence>
<evidence type="ECO:0000256" key="5">
    <source>
        <dbReference type="ARBA" id="ARBA00023136"/>
    </source>
</evidence>
<feature type="transmembrane region" description="Helical" evidence="6">
    <location>
        <begin position="33"/>
        <end position="51"/>
    </location>
</feature>
<sequence length="192" mass="19609">MLSLPRLAGLGLLAVLWLSPLPGYAGGSMVLHMVLHLGVTAVVPALLAPRLPGPVGPLTLVLAAAAEMAVVWGWHLPGTHLWARLSETGFVLEQGSFLAAGCLLWAVVRGAGAFGGAVVLLATTMHMTLLGALIGLSPRDLYGGICAGHLGLTALEEQQVAGALMAGAGGALYLAAALHRLARALHLTEERA</sequence>
<accession>A0A1G8SL16</accession>
<name>A0A1G8SL16_9RHOB</name>
<feature type="transmembrane region" description="Helical" evidence="6">
    <location>
        <begin position="160"/>
        <end position="182"/>
    </location>
</feature>
<dbReference type="InterPro" id="IPR019108">
    <property type="entry name" value="Caa3_assmbl_CtaG-rel"/>
</dbReference>
<dbReference type="EMBL" id="FNEJ01000025">
    <property type="protein sequence ID" value="SDJ29939.1"/>
    <property type="molecule type" value="Genomic_DNA"/>
</dbReference>
<dbReference type="OrthoDB" id="259025at2"/>
<dbReference type="RefSeq" id="WP_089850931.1">
    <property type="nucleotide sequence ID" value="NZ_FNEJ01000025.1"/>
</dbReference>
<proteinExistence type="predicted"/>
<evidence type="ECO:0000313" key="8">
    <source>
        <dbReference type="Proteomes" id="UP000199093"/>
    </source>
</evidence>
<gene>
    <name evidence="7" type="ORF">SAMN04487993_102516</name>
</gene>
<dbReference type="AlphaFoldDB" id="A0A1G8SL16"/>
<comment type="subcellular location">
    <subcellularLocation>
        <location evidence="1">Cell membrane</location>
        <topology evidence="1">Multi-pass membrane protein</topology>
    </subcellularLocation>
</comment>
<dbReference type="GO" id="GO:0005886">
    <property type="term" value="C:plasma membrane"/>
    <property type="evidence" value="ECO:0007669"/>
    <property type="project" value="UniProtKB-SubCell"/>
</dbReference>
<feature type="transmembrane region" description="Helical" evidence="6">
    <location>
        <begin position="114"/>
        <end position="134"/>
    </location>
</feature>
<feature type="transmembrane region" description="Helical" evidence="6">
    <location>
        <begin position="88"/>
        <end position="107"/>
    </location>
</feature>
<dbReference type="STRING" id="555512.SAMN04487993_102516"/>
<protein>
    <submittedName>
        <fullName evidence="7">Putative membrane protein</fullName>
    </submittedName>
</protein>
<keyword evidence="2" id="KW-1003">Cell membrane</keyword>
<evidence type="ECO:0000256" key="2">
    <source>
        <dbReference type="ARBA" id="ARBA00022475"/>
    </source>
</evidence>
<evidence type="ECO:0000256" key="4">
    <source>
        <dbReference type="ARBA" id="ARBA00022989"/>
    </source>
</evidence>
<evidence type="ECO:0000256" key="1">
    <source>
        <dbReference type="ARBA" id="ARBA00004651"/>
    </source>
</evidence>
<keyword evidence="5 6" id="KW-0472">Membrane</keyword>